<accession>A0A0E9RKV6</accession>
<name>A0A0E9RKV6_ANGAN</name>
<reference evidence="1" key="2">
    <citation type="journal article" date="2015" name="Fish Shellfish Immunol.">
        <title>Early steps in the European eel (Anguilla anguilla)-Vibrio vulnificus interaction in the gills: Role of the RtxA13 toxin.</title>
        <authorList>
            <person name="Callol A."/>
            <person name="Pajuelo D."/>
            <person name="Ebbesson L."/>
            <person name="Teles M."/>
            <person name="MacKenzie S."/>
            <person name="Amaro C."/>
        </authorList>
    </citation>
    <scope>NUCLEOTIDE SEQUENCE</scope>
</reference>
<sequence length="57" mass="6298">MGRLFSRHGPMVSKGVQELLILFDLVEDRCSPLQLRESPLQAEAALSAGRGGTRCNW</sequence>
<proteinExistence type="predicted"/>
<dbReference type="AlphaFoldDB" id="A0A0E9RKV6"/>
<reference evidence="1" key="1">
    <citation type="submission" date="2014-11" db="EMBL/GenBank/DDBJ databases">
        <authorList>
            <person name="Amaro Gonzalez C."/>
        </authorList>
    </citation>
    <scope>NUCLEOTIDE SEQUENCE</scope>
</reference>
<organism evidence="1">
    <name type="scientific">Anguilla anguilla</name>
    <name type="common">European freshwater eel</name>
    <name type="synonym">Muraena anguilla</name>
    <dbReference type="NCBI Taxonomy" id="7936"/>
    <lineage>
        <taxon>Eukaryota</taxon>
        <taxon>Metazoa</taxon>
        <taxon>Chordata</taxon>
        <taxon>Craniata</taxon>
        <taxon>Vertebrata</taxon>
        <taxon>Euteleostomi</taxon>
        <taxon>Actinopterygii</taxon>
        <taxon>Neopterygii</taxon>
        <taxon>Teleostei</taxon>
        <taxon>Anguilliformes</taxon>
        <taxon>Anguillidae</taxon>
        <taxon>Anguilla</taxon>
    </lineage>
</organism>
<evidence type="ECO:0000313" key="1">
    <source>
        <dbReference type="EMBL" id="JAH29442.1"/>
    </source>
</evidence>
<dbReference type="EMBL" id="GBXM01079135">
    <property type="protein sequence ID" value="JAH29442.1"/>
    <property type="molecule type" value="Transcribed_RNA"/>
</dbReference>
<protein>
    <submittedName>
        <fullName evidence="1">Uncharacterized protein</fullName>
    </submittedName>
</protein>